<protein>
    <recommendedName>
        <fullName evidence="3">Bet v I/Major latex protein domain-containing protein</fullName>
    </recommendedName>
</protein>
<comment type="similarity">
    <text evidence="2">Belongs to the BetVI family.</text>
</comment>
<organism evidence="4 5">
    <name type="scientific">Eragrostis curvula</name>
    <name type="common">weeping love grass</name>
    <dbReference type="NCBI Taxonomy" id="38414"/>
    <lineage>
        <taxon>Eukaryota</taxon>
        <taxon>Viridiplantae</taxon>
        <taxon>Streptophyta</taxon>
        <taxon>Embryophyta</taxon>
        <taxon>Tracheophyta</taxon>
        <taxon>Spermatophyta</taxon>
        <taxon>Magnoliopsida</taxon>
        <taxon>Liliopsida</taxon>
        <taxon>Poales</taxon>
        <taxon>Poaceae</taxon>
        <taxon>PACMAD clade</taxon>
        <taxon>Chloridoideae</taxon>
        <taxon>Eragrostideae</taxon>
        <taxon>Eragrostidinae</taxon>
        <taxon>Eragrostis</taxon>
    </lineage>
</organism>
<keyword evidence="5" id="KW-1185">Reference proteome</keyword>
<dbReference type="InterPro" id="IPR000916">
    <property type="entry name" value="Bet_v_I/MLP"/>
</dbReference>
<dbReference type="CDD" id="cd07816">
    <property type="entry name" value="Bet_v1-like"/>
    <property type="match status" value="1"/>
</dbReference>
<dbReference type="SUPFAM" id="SSF55961">
    <property type="entry name" value="Bet v1-like"/>
    <property type="match status" value="1"/>
</dbReference>
<evidence type="ECO:0000313" key="4">
    <source>
        <dbReference type="EMBL" id="TVU15946.1"/>
    </source>
</evidence>
<reference evidence="4 5" key="1">
    <citation type="journal article" date="2019" name="Sci. Rep.">
        <title>A high-quality genome of Eragrostis curvula grass provides insights into Poaceae evolution and supports new strategies to enhance forage quality.</title>
        <authorList>
            <person name="Carballo J."/>
            <person name="Santos B.A.C.M."/>
            <person name="Zappacosta D."/>
            <person name="Garbus I."/>
            <person name="Selva J.P."/>
            <person name="Gallo C.A."/>
            <person name="Diaz A."/>
            <person name="Albertini E."/>
            <person name="Caccamo M."/>
            <person name="Echenique V."/>
        </authorList>
    </citation>
    <scope>NUCLEOTIDE SEQUENCE [LARGE SCALE GENOMIC DNA]</scope>
    <source>
        <strain evidence="5">cv. Victoria</strain>
        <tissue evidence="4">Leaf</tissue>
    </source>
</reference>
<proteinExistence type="inferred from homology"/>
<dbReference type="InterPro" id="IPR050279">
    <property type="entry name" value="Plant_def-hormone_signal"/>
</dbReference>
<evidence type="ECO:0000259" key="3">
    <source>
        <dbReference type="Pfam" id="PF00407"/>
    </source>
</evidence>
<feature type="non-terminal residue" evidence="4">
    <location>
        <position position="1"/>
    </location>
</feature>
<dbReference type="GO" id="GO:0004864">
    <property type="term" value="F:protein phosphatase inhibitor activity"/>
    <property type="evidence" value="ECO:0007669"/>
    <property type="project" value="TreeGrafter"/>
</dbReference>
<evidence type="ECO:0000256" key="1">
    <source>
        <dbReference type="ARBA" id="ARBA00004123"/>
    </source>
</evidence>
<sequence>MVKAIKSHELETDVPAAELWKIYGTRRFVEVVHQLLPQLLQKVVIVRGDGGIGTITLKYGVLPGSPSPVTYKEEFTKIDNENYIKEVTAIEGDVLKPGFTKYVTRLQIIDKGPSSSVIKSSVEYEIDDGHPELEAAVTTTPFALAARAIAKYVKENK</sequence>
<dbReference type="GO" id="GO:0006952">
    <property type="term" value="P:defense response"/>
    <property type="evidence" value="ECO:0007669"/>
    <property type="project" value="InterPro"/>
</dbReference>
<dbReference type="PANTHER" id="PTHR31213">
    <property type="entry name" value="OS08G0374000 PROTEIN-RELATED"/>
    <property type="match status" value="1"/>
</dbReference>
<dbReference type="Gramene" id="TVU15946">
    <property type="protein sequence ID" value="TVU15946"/>
    <property type="gene ID" value="EJB05_39490"/>
</dbReference>
<dbReference type="GO" id="GO:0038023">
    <property type="term" value="F:signaling receptor activity"/>
    <property type="evidence" value="ECO:0007669"/>
    <property type="project" value="TreeGrafter"/>
</dbReference>
<dbReference type="GO" id="GO:0005634">
    <property type="term" value="C:nucleus"/>
    <property type="evidence" value="ECO:0007669"/>
    <property type="project" value="UniProtKB-SubCell"/>
</dbReference>
<dbReference type="AlphaFoldDB" id="A0A5J9TX67"/>
<dbReference type="InterPro" id="IPR023393">
    <property type="entry name" value="START-like_dom_sf"/>
</dbReference>
<dbReference type="EMBL" id="RWGY01000031">
    <property type="protein sequence ID" value="TVU15946.1"/>
    <property type="molecule type" value="Genomic_DNA"/>
</dbReference>
<evidence type="ECO:0000256" key="2">
    <source>
        <dbReference type="ARBA" id="ARBA00009744"/>
    </source>
</evidence>
<accession>A0A5J9TX67</accession>
<dbReference type="GO" id="GO:0005737">
    <property type="term" value="C:cytoplasm"/>
    <property type="evidence" value="ECO:0007669"/>
    <property type="project" value="TreeGrafter"/>
</dbReference>
<name>A0A5J9TX67_9POAL</name>
<dbReference type="OrthoDB" id="680457at2759"/>
<dbReference type="Pfam" id="PF00407">
    <property type="entry name" value="Bet_v_1"/>
    <property type="match status" value="1"/>
</dbReference>
<comment type="subcellular location">
    <subcellularLocation>
        <location evidence="1">Nucleus</location>
    </subcellularLocation>
</comment>
<dbReference type="GO" id="GO:0010427">
    <property type="term" value="F:abscisic acid binding"/>
    <property type="evidence" value="ECO:0007669"/>
    <property type="project" value="TreeGrafter"/>
</dbReference>
<dbReference type="PANTHER" id="PTHR31213:SF23">
    <property type="entry name" value="OS04G0593400 PROTEIN"/>
    <property type="match status" value="1"/>
</dbReference>
<dbReference type="Proteomes" id="UP000324897">
    <property type="component" value="Unassembled WGS sequence"/>
</dbReference>
<evidence type="ECO:0000313" key="5">
    <source>
        <dbReference type="Proteomes" id="UP000324897"/>
    </source>
</evidence>
<gene>
    <name evidence="4" type="ORF">EJB05_39490</name>
</gene>
<feature type="domain" description="Bet v I/Major latex protein" evidence="3">
    <location>
        <begin position="8"/>
        <end position="137"/>
    </location>
</feature>
<dbReference type="Gene3D" id="3.30.530.20">
    <property type="match status" value="1"/>
</dbReference>
<dbReference type="GO" id="GO:0009738">
    <property type="term" value="P:abscisic acid-activated signaling pathway"/>
    <property type="evidence" value="ECO:0007669"/>
    <property type="project" value="TreeGrafter"/>
</dbReference>
<comment type="caution">
    <text evidence="4">The sequence shown here is derived from an EMBL/GenBank/DDBJ whole genome shotgun (WGS) entry which is preliminary data.</text>
</comment>